<accession>A0A3A5MN87</accession>
<evidence type="ECO:0000313" key="2">
    <source>
        <dbReference type="Proteomes" id="UP000272015"/>
    </source>
</evidence>
<proteinExistence type="predicted"/>
<protein>
    <submittedName>
        <fullName evidence="1">Uncharacterized protein</fullName>
    </submittedName>
</protein>
<dbReference type="EMBL" id="QZVS01000060">
    <property type="protein sequence ID" value="RJT90445.1"/>
    <property type="molecule type" value="Genomic_DNA"/>
</dbReference>
<reference evidence="1 2" key="1">
    <citation type="submission" date="2018-09" db="EMBL/GenBank/DDBJ databases">
        <title>Novel species of Cryobacterium.</title>
        <authorList>
            <person name="Liu Q."/>
            <person name="Xin Y.-H."/>
        </authorList>
    </citation>
    <scope>NUCLEOTIDE SEQUENCE [LARGE SCALE GENOMIC DNA]</scope>
    <source>
        <strain evidence="1 2">Hh39</strain>
    </source>
</reference>
<dbReference type="AlphaFoldDB" id="A0A3A5MN87"/>
<organism evidence="1 2">
    <name type="scientific">Cryobacterium melibiosiphilum</name>
    <dbReference type="NCBI Taxonomy" id="995039"/>
    <lineage>
        <taxon>Bacteria</taxon>
        <taxon>Bacillati</taxon>
        <taxon>Actinomycetota</taxon>
        <taxon>Actinomycetes</taxon>
        <taxon>Micrococcales</taxon>
        <taxon>Microbacteriaceae</taxon>
        <taxon>Cryobacterium</taxon>
    </lineage>
</organism>
<keyword evidence="2" id="KW-1185">Reference proteome</keyword>
<sequence>MCEFGYLLETASIEYQATDQFCVLQVKRSDNKRSTDLQAAWVGNQACCDQQFSEDFGGKLALFQP</sequence>
<comment type="caution">
    <text evidence="1">The sequence shown here is derived from an EMBL/GenBank/DDBJ whole genome shotgun (WGS) entry which is preliminary data.</text>
</comment>
<name>A0A3A5MN87_9MICO</name>
<evidence type="ECO:0000313" key="1">
    <source>
        <dbReference type="EMBL" id="RJT90445.1"/>
    </source>
</evidence>
<gene>
    <name evidence="1" type="ORF">D6T64_03905</name>
</gene>
<dbReference type="Proteomes" id="UP000272015">
    <property type="component" value="Unassembled WGS sequence"/>
</dbReference>